<comment type="catalytic activity">
    <reaction evidence="9">
        <text>L-threonyl-[protein] + ATP = O-phospho-L-threonyl-[protein] + ADP + H(+)</text>
        <dbReference type="Rhea" id="RHEA:46608"/>
        <dbReference type="Rhea" id="RHEA-COMP:11060"/>
        <dbReference type="Rhea" id="RHEA-COMP:11605"/>
        <dbReference type="ChEBI" id="CHEBI:15378"/>
        <dbReference type="ChEBI" id="CHEBI:30013"/>
        <dbReference type="ChEBI" id="CHEBI:30616"/>
        <dbReference type="ChEBI" id="CHEBI:61977"/>
        <dbReference type="ChEBI" id="CHEBI:456216"/>
        <dbReference type="EC" id="2.7.11.1"/>
    </reaction>
</comment>
<comment type="caution">
    <text evidence="13">The sequence shown here is derived from an EMBL/GenBank/DDBJ whole genome shotgun (WGS) entry which is preliminary data.</text>
</comment>
<dbReference type="FunFam" id="1.10.510.10:FF:000571">
    <property type="entry name" value="Maternal embryonic leucine zipper kinase"/>
    <property type="match status" value="1"/>
</dbReference>
<dbReference type="InterPro" id="IPR031850">
    <property type="entry name" value="Fungal_KA1_dom"/>
</dbReference>
<keyword evidence="6" id="KW-0547">Nucleotide-binding</keyword>
<evidence type="ECO:0000313" key="14">
    <source>
        <dbReference type="Proteomes" id="UP000799772"/>
    </source>
</evidence>
<evidence type="ECO:0000256" key="8">
    <source>
        <dbReference type="ARBA" id="ARBA00022840"/>
    </source>
</evidence>
<evidence type="ECO:0000256" key="5">
    <source>
        <dbReference type="ARBA" id="ARBA00022679"/>
    </source>
</evidence>
<dbReference type="InterPro" id="IPR008271">
    <property type="entry name" value="Ser/Thr_kinase_AS"/>
</dbReference>
<keyword evidence="7" id="KW-0418">Kinase</keyword>
<feature type="region of interest" description="Disordered" evidence="11">
    <location>
        <begin position="1093"/>
        <end position="1123"/>
    </location>
</feature>
<dbReference type="PANTHER" id="PTHR24346">
    <property type="entry name" value="MAP/MICROTUBULE AFFINITY-REGULATING KINASE"/>
    <property type="match status" value="1"/>
</dbReference>
<evidence type="ECO:0000256" key="9">
    <source>
        <dbReference type="ARBA" id="ARBA00047899"/>
    </source>
</evidence>
<feature type="region of interest" description="Disordered" evidence="11">
    <location>
        <begin position="1155"/>
        <end position="1193"/>
    </location>
</feature>
<feature type="compositionally biased region" description="Low complexity" evidence="11">
    <location>
        <begin position="87"/>
        <end position="98"/>
    </location>
</feature>
<dbReference type="Gene3D" id="1.10.510.10">
    <property type="entry name" value="Transferase(Phosphotransferase) domain 1"/>
    <property type="match status" value="1"/>
</dbReference>
<keyword evidence="8" id="KW-0067">ATP-binding</keyword>
<reference evidence="13" key="1">
    <citation type="journal article" date="2020" name="Stud. Mycol.">
        <title>101 Dothideomycetes genomes: a test case for predicting lifestyles and emergence of pathogens.</title>
        <authorList>
            <person name="Haridas S."/>
            <person name="Albert R."/>
            <person name="Binder M."/>
            <person name="Bloem J."/>
            <person name="Labutti K."/>
            <person name="Salamov A."/>
            <person name="Andreopoulos B."/>
            <person name="Baker S."/>
            <person name="Barry K."/>
            <person name="Bills G."/>
            <person name="Bluhm B."/>
            <person name="Cannon C."/>
            <person name="Castanera R."/>
            <person name="Culley D."/>
            <person name="Daum C."/>
            <person name="Ezra D."/>
            <person name="Gonzalez J."/>
            <person name="Henrissat B."/>
            <person name="Kuo A."/>
            <person name="Liang C."/>
            <person name="Lipzen A."/>
            <person name="Lutzoni F."/>
            <person name="Magnuson J."/>
            <person name="Mondo S."/>
            <person name="Nolan M."/>
            <person name="Ohm R."/>
            <person name="Pangilinan J."/>
            <person name="Park H.-J."/>
            <person name="Ramirez L."/>
            <person name="Alfaro M."/>
            <person name="Sun H."/>
            <person name="Tritt A."/>
            <person name="Yoshinaga Y."/>
            <person name="Zwiers L.-H."/>
            <person name="Turgeon B."/>
            <person name="Goodwin S."/>
            <person name="Spatafora J."/>
            <person name="Crous P."/>
            <person name="Grigoriev I."/>
        </authorList>
    </citation>
    <scope>NUCLEOTIDE SEQUENCE</scope>
    <source>
        <strain evidence="13">CBS 133067</strain>
    </source>
</reference>
<evidence type="ECO:0000256" key="1">
    <source>
        <dbReference type="ARBA" id="ARBA00010791"/>
    </source>
</evidence>
<dbReference type="SMART" id="SM00220">
    <property type="entry name" value="S_TKc"/>
    <property type="match status" value="1"/>
</dbReference>
<feature type="region of interest" description="Disordered" evidence="11">
    <location>
        <begin position="1"/>
        <end position="122"/>
    </location>
</feature>
<dbReference type="Gene3D" id="3.30.310.220">
    <property type="entry name" value="Fungal kinase associated-1 domain"/>
    <property type="match status" value="1"/>
</dbReference>
<dbReference type="EC" id="2.7.11.1" evidence="2"/>
<dbReference type="GO" id="GO:0005524">
    <property type="term" value="F:ATP binding"/>
    <property type="evidence" value="ECO:0007669"/>
    <property type="project" value="UniProtKB-KW"/>
</dbReference>
<evidence type="ECO:0000256" key="4">
    <source>
        <dbReference type="ARBA" id="ARBA00022553"/>
    </source>
</evidence>
<accession>A0A9P4IH60</accession>
<name>A0A9P4IH60_9PEZI</name>
<dbReference type="PROSITE" id="PS00108">
    <property type="entry name" value="PROTEIN_KINASE_ST"/>
    <property type="match status" value="1"/>
</dbReference>
<feature type="domain" description="Protein kinase" evidence="12">
    <location>
        <begin position="112"/>
        <end position="398"/>
    </location>
</feature>
<feature type="compositionally biased region" description="Low complexity" evidence="11">
    <location>
        <begin position="628"/>
        <end position="650"/>
    </location>
</feature>
<gene>
    <name evidence="13" type="ORF">NA57DRAFT_57299</name>
</gene>
<feature type="region of interest" description="Disordered" evidence="11">
    <location>
        <begin position="566"/>
        <end position="656"/>
    </location>
</feature>
<comment type="similarity">
    <text evidence="1">Belongs to the protein kinase superfamily. CAMK Ser/Thr protein kinase family. NIM1 subfamily.</text>
</comment>
<evidence type="ECO:0000256" key="11">
    <source>
        <dbReference type="SAM" id="MobiDB-lite"/>
    </source>
</evidence>
<feature type="compositionally biased region" description="Polar residues" evidence="11">
    <location>
        <begin position="1110"/>
        <end position="1120"/>
    </location>
</feature>
<keyword evidence="4" id="KW-0597">Phosphoprotein</keyword>
<evidence type="ECO:0000256" key="2">
    <source>
        <dbReference type="ARBA" id="ARBA00012513"/>
    </source>
</evidence>
<feature type="compositionally biased region" description="Basic and acidic residues" evidence="11">
    <location>
        <begin position="1155"/>
        <end position="1176"/>
    </location>
</feature>
<dbReference type="SUPFAM" id="SSF56112">
    <property type="entry name" value="Protein kinase-like (PK-like)"/>
    <property type="match status" value="1"/>
</dbReference>
<keyword evidence="3" id="KW-0723">Serine/threonine-protein kinase</keyword>
<dbReference type="PANTHER" id="PTHR24346:SF110">
    <property type="entry name" value="NON-SPECIFIC SERINE_THREONINE PROTEIN KINASE"/>
    <property type="match status" value="1"/>
</dbReference>
<proteinExistence type="inferred from homology"/>
<dbReference type="PROSITE" id="PS50011">
    <property type="entry name" value="PROTEIN_KINASE_DOM"/>
    <property type="match status" value="1"/>
</dbReference>
<protein>
    <recommendedName>
        <fullName evidence="2">non-specific serine/threonine protein kinase</fullName>
        <ecNumber evidence="2">2.7.11.1</ecNumber>
    </recommendedName>
</protein>
<dbReference type="EMBL" id="ML978127">
    <property type="protein sequence ID" value="KAF2098131.1"/>
    <property type="molecule type" value="Genomic_DNA"/>
</dbReference>
<comment type="catalytic activity">
    <reaction evidence="10">
        <text>L-seryl-[protein] + ATP = O-phospho-L-seryl-[protein] + ADP + H(+)</text>
        <dbReference type="Rhea" id="RHEA:17989"/>
        <dbReference type="Rhea" id="RHEA-COMP:9863"/>
        <dbReference type="Rhea" id="RHEA-COMP:11604"/>
        <dbReference type="ChEBI" id="CHEBI:15378"/>
        <dbReference type="ChEBI" id="CHEBI:29999"/>
        <dbReference type="ChEBI" id="CHEBI:30616"/>
        <dbReference type="ChEBI" id="CHEBI:83421"/>
        <dbReference type="ChEBI" id="CHEBI:456216"/>
        <dbReference type="EC" id="2.7.11.1"/>
    </reaction>
</comment>
<evidence type="ECO:0000256" key="7">
    <source>
        <dbReference type="ARBA" id="ARBA00022777"/>
    </source>
</evidence>
<feature type="region of interest" description="Disordered" evidence="11">
    <location>
        <begin position="670"/>
        <end position="717"/>
    </location>
</feature>
<feature type="region of interest" description="Disordered" evidence="11">
    <location>
        <begin position="1128"/>
        <end position="1147"/>
    </location>
</feature>
<dbReference type="InterPro" id="IPR011009">
    <property type="entry name" value="Kinase-like_dom_sf"/>
</dbReference>
<dbReference type="Pfam" id="PF16797">
    <property type="entry name" value="Fungal_KA1"/>
    <property type="match status" value="1"/>
</dbReference>
<evidence type="ECO:0000259" key="12">
    <source>
        <dbReference type="PROSITE" id="PS50011"/>
    </source>
</evidence>
<feature type="compositionally biased region" description="Low complexity" evidence="11">
    <location>
        <begin position="604"/>
        <end position="618"/>
    </location>
</feature>
<feature type="compositionally biased region" description="Basic and acidic residues" evidence="11">
    <location>
        <begin position="1053"/>
        <end position="1064"/>
    </location>
</feature>
<keyword evidence="14" id="KW-1185">Reference proteome</keyword>
<dbReference type="OrthoDB" id="504170at2759"/>
<dbReference type="Proteomes" id="UP000799772">
    <property type="component" value="Unassembled WGS sequence"/>
</dbReference>
<feature type="region of interest" description="Disordered" evidence="11">
    <location>
        <begin position="1030"/>
        <end position="1081"/>
    </location>
</feature>
<feature type="compositionally biased region" description="Basic and acidic residues" evidence="11">
    <location>
        <begin position="1094"/>
        <end position="1109"/>
    </location>
</feature>
<organism evidence="13 14">
    <name type="scientific">Rhizodiscina lignyota</name>
    <dbReference type="NCBI Taxonomy" id="1504668"/>
    <lineage>
        <taxon>Eukaryota</taxon>
        <taxon>Fungi</taxon>
        <taxon>Dikarya</taxon>
        <taxon>Ascomycota</taxon>
        <taxon>Pezizomycotina</taxon>
        <taxon>Dothideomycetes</taxon>
        <taxon>Pleosporomycetidae</taxon>
        <taxon>Aulographales</taxon>
        <taxon>Rhizodiscinaceae</taxon>
        <taxon>Rhizodiscina</taxon>
    </lineage>
</organism>
<feature type="compositionally biased region" description="Basic and acidic residues" evidence="11">
    <location>
        <begin position="69"/>
        <end position="83"/>
    </location>
</feature>
<dbReference type="GO" id="GO:0005938">
    <property type="term" value="C:cell cortex"/>
    <property type="evidence" value="ECO:0007669"/>
    <property type="project" value="UniProtKB-ARBA"/>
</dbReference>
<keyword evidence="5" id="KW-0808">Transferase</keyword>
<sequence>MEQHARPPTRRRPFNDASSRANASHPSAQNVKPTATASPMRHVPHNESFVGNGTLAVRYDGSPQSPAVENKRLSTLSKEEQPNSKRNSAISNASTNASVPNNRRRKTHIGPWHLGRTIGKGGGSRVREVRHFVTGQKGAAKIISKQVAENARAISMANLVEQARNDPTLTGGKFMPFGLEREIVIMKLLDHKNIVKLYDVWENRNELYLIMEYVEGGELFDFIQNYPKLEERYVVYLFRQIIAALLYCHRIKIYHRDLKPENILIDKDTMEVKLVDFGMAALQPQGRYLTTPCGSPHYAAPDILSFKQYDGGKADVWSCGVILYVMLTGMPPFNFPPDPKGSMSEDMKLRALFSQIKRAEYIMPKYISDEAKDLIYRIFQVDPKRRIDIEEIWNHPFLHMYDQEFGLDPRLVSWIGPRPKVEGWQALRKHDIDRELLRNMRTLWHSEKEEVLVEKLLSDEKNHEKYFYSALLKHREEHLENYAGNGIEYSASDYQHIRAPIDPSEMPPLPVRSKSQYSILNNEHLHSAHSFFEGPQSDASYDPFRASRDAVIKSNKGYMNVTVHRGASQGSRALRPSSGALKPPSVQHAQRSSLRVEALKRGSQRSSRISNSSTSLKRGSSAHRLSPARQSISRSSLASSNWASSPPARAIKPNTLHKRAVNFSHLRRSSTASALTTHSRNNSQLAESVPEMPSLQKRPLSGTSVSLAGLASSPPMKPQIAIRSRKENLPEAPAQLRIRKAKDPIKDVDRAARKVSAELEKACEEAFFRSSWASSNRSSATDKQIGFLDTPPSSIAPHSPARINKAASLDRSEITDRPLPPLPLSAETPKTLTARELEETRSRIAARFAEANGDNADYFKDVLSHLDTLTAAMKSEGGKRAVSAPQPTPKNIDDLNYLPVISEEGRFADAEEPEQQAASTRNWTAHRAFTEPIALRARQRMQDREEEFDKTIRLVDASSPTPIAPLNIRKVSGASSVVKSAPARSMHSDKGTNRARRRFYRDLTIYTDQDSEMTSSPGKQVVTPTIATTAPVDTTTVEDEPPKAKKRGWFRRITSDSKEPDYIDRPSSAASNRALKGKKSKLQLSPLSDEFDVEEKLDTYTRPPTRHEPNSSVARTSESSEFPMRIATSDKYDSPAPSKGEEGVRRGLWKLFSKRKSEKDKEKDKEKERKKEEQRMNRGLRLGSPADFSSSSLGTYDVPSSSLATSSRATPVENQQSNWLARFLHIKPASRTMCFQVGRGRVRQELVRMLRDWKRFGVRDVTFDRVTNVVNWRIDKSNLVQDLKIKPVSVVAELFVVLEHGRRAQLTLVRFTQTRGAASSFRRVVEVIADVMEAKGLLCEDEERKTAMEEILA</sequence>
<dbReference type="GO" id="GO:0035556">
    <property type="term" value="P:intracellular signal transduction"/>
    <property type="evidence" value="ECO:0007669"/>
    <property type="project" value="TreeGrafter"/>
</dbReference>
<dbReference type="InterPro" id="IPR000719">
    <property type="entry name" value="Prot_kinase_dom"/>
</dbReference>
<evidence type="ECO:0000313" key="13">
    <source>
        <dbReference type="EMBL" id="KAF2098131.1"/>
    </source>
</evidence>
<evidence type="ECO:0000256" key="6">
    <source>
        <dbReference type="ARBA" id="ARBA00022741"/>
    </source>
</evidence>
<feature type="compositionally biased region" description="Polar residues" evidence="11">
    <location>
        <begin position="16"/>
        <end position="37"/>
    </location>
</feature>
<dbReference type="InterPro" id="IPR043024">
    <property type="entry name" value="KA1_sf_fungal"/>
</dbReference>
<evidence type="ECO:0000256" key="10">
    <source>
        <dbReference type="ARBA" id="ARBA00048679"/>
    </source>
</evidence>
<dbReference type="Pfam" id="PF00069">
    <property type="entry name" value="Pkinase"/>
    <property type="match status" value="1"/>
</dbReference>
<feature type="compositionally biased region" description="Basic and acidic residues" evidence="11">
    <location>
        <begin position="1128"/>
        <end position="1145"/>
    </location>
</feature>
<dbReference type="GO" id="GO:0004674">
    <property type="term" value="F:protein serine/threonine kinase activity"/>
    <property type="evidence" value="ECO:0007669"/>
    <property type="project" value="UniProtKB-KW"/>
</dbReference>
<feature type="compositionally biased region" description="Polar residues" evidence="11">
    <location>
        <begin position="670"/>
        <end position="686"/>
    </location>
</feature>
<evidence type="ECO:0000256" key="3">
    <source>
        <dbReference type="ARBA" id="ARBA00022527"/>
    </source>
</evidence>